<sequence length="207" mass="23123">MSIVCRIESVPDDIDPRKQRSRTRLLDAATTLLKSGGVQAVTIDAVTRMSKVARTTLYRNFENSADLLTATFERLVPPVESPPPGGELRDRLIELLARQSARIDEAPLQLATLAWLAMSTQHPTDQSRTVADLRERVIEHYREPFDRLLDEAEIHEELGDFDTGLAMAQLVGPMVFAKLAGLPSITRTECAQLADDWLTARRSSRET</sequence>
<dbReference type="EMBL" id="JAERRJ010000011">
    <property type="protein sequence ID" value="MBL1078235.1"/>
    <property type="molecule type" value="Genomic_DNA"/>
</dbReference>
<keyword evidence="7" id="KW-1185">Reference proteome</keyword>
<dbReference type="SUPFAM" id="SSF48498">
    <property type="entry name" value="Tetracyclin repressor-like, C-terminal domain"/>
    <property type="match status" value="1"/>
</dbReference>
<evidence type="ECO:0000313" key="7">
    <source>
        <dbReference type="Proteomes" id="UP000602198"/>
    </source>
</evidence>
<dbReference type="PROSITE" id="PS50977">
    <property type="entry name" value="HTH_TETR_2"/>
    <property type="match status" value="1"/>
</dbReference>
<dbReference type="InterPro" id="IPR001647">
    <property type="entry name" value="HTH_TetR"/>
</dbReference>
<accession>A0ABS1MDS8</accession>
<keyword evidence="1" id="KW-0805">Transcription regulation</keyword>
<evidence type="ECO:0000256" key="1">
    <source>
        <dbReference type="ARBA" id="ARBA00023015"/>
    </source>
</evidence>
<dbReference type="InterPro" id="IPR036271">
    <property type="entry name" value="Tet_transcr_reg_TetR-rel_C_sf"/>
</dbReference>
<keyword evidence="2 4" id="KW-0238">DNA-binding</keyword>
<evidence type="ECO:0000256" key="4">
    <source>
        <dbReference type="PROSITE-ProRule" id="PRU00335"/>
    </source>
</evidence>
<protein>
    <submittedName>
        <fullName evidence="6">TetR/AcrR family transcriptional regulator</fullName>
    </submittedName>
</protein>
<dbReference type="Gene3D" id="1.10.10.60">
    <property type="entry name" value="Homeodomain-like"/>
    <property type="match status" value="1"/>
</dbReference>
<dbReference type="InterPro" id="IPR050109">
    <property type="entry name" value="HTH-type_TetR-like_transc_reg"/>
</dbReference>
<dbReference type="SUPFAM" id="SSF46689">
    <property type="entry name" value="Homeodomain-like"/>
    <property type="match status" value="1"/>
</dbReference>
<evidence type="ECO:0000259" key="5">
    <source>
        <dbReference type="PROSITE" id="PS50977"/>
    </source>
</evidence>
<evidence type="ECO:0000313" key="6">
    <source>
        <dbReference type="EMBL" id="MBL1078235.1"/>
    </source>
</evidence>
<feature type="DNA-binding region" description="H-T-H motif" evidence="4">
    <location>
        <begin position="42"/>
        <end position="61"/>
    </location>
</feature>
<proteinExistence type="predicted"/>
<name>A0ABS1MDS8_9NOCA</name>
<keyword evidence="3" id="KW-0804">Transcription</keyword>
<feature type="domain" description="HTH tetR-type" evidence="5">
    <location>
        <begin position="19"/>
        <end position="79"/>
    </location>
</feature>
<comment type="caution">
    <text evidence="6">The sequence shown here is derived from an EMBL/GenBank/DDBJ whole genome shotgun (WGS) entry which is preliminary data.</text>
</comment>
<gene>
    <name evidence="6" type="ORF">JK358_27885</name>
</gene>
<dbReference type="Proteomes" id="UP000602198">
    <property type="component" value="Unassembled WGS sequence"/>
</dbReference>
<evidence type="ECO:0000256" key="3">
    <source>
        <dbReference type="ARBA" id="ARBA00023163"/>
    </source>
</evidence>
<dbReference type="Gene3D" id="1.10.357.10">
    <property type="entry name" value="Tetracycline Repressor, domain 2"/>
    <property type="match status" value="1"/>
</dbReference>
<organism evidence="6 7">
    <name type="scientific">Nocardia acididurans</name>
    <dbReference type="NCBI Taxonomy" id="2802282"/>
    <lineage>
        <taxon>Bacteria</taxon>
        <taxon>Bacillati</taxon>
        <taxon>Actinomycetota</taxon>
        <taxon>Actinomycetes</taxon>
        <taxon>Mycobacteriales</taxon>
        <taxon>Nocardiaceae</taxon>
        <taxon>Nocardia</taxon>
    </lineage>
</organism>
<dbReference type="InterPro" id="IPR009057">
    <property type="entry name" value="Homeodomain-like_sf"/>
</dbReference>
<dbReference type="Pfam" id="PF00440">
    <property type="entry name" value="TetR_N"/>
    <property type="match status" value="1"/>
</dbReference>
<reference evidence="6 7" key="1">
    <citation type="submission" date="2021-01" db="EMBL/GenBank/DDBJ databases">
        <title>WGS of actinomycetes isolated from Thailand.</title>
        <authorList>
            <person name="Thawai C."/>
        </authorList>
    </citation>
    <scope>NUCLEOTIDE SEQUENCE [LARGE SCALE GENOMIC DNA]</scope>
    <source>
        <strain evidence="6 7">LPG 2</strain>
    </source>
</reference>
<dbReference type="PANTHER" id="PTHR30055">
    <property type="entry name" value="HTH-TYPE TRANSCRIPTIONAL REGULATOR RUTR"/>
    <property type="match status" value="1"/>
</dbReference>
<dbReference type="PANTHER" id="PTHR30055:SF234">
    <property type="entry name" value="HTH-TYPE TRANSCRIPTIONAL REGULATOR BETI"/>
    <property type="match status" value="1"/>
</dbReference>
<evidence type="ECO:0000256" key="2">
    <source>
        <dbReference type="ARBA" id="ARBA00023125"/>
    </source>
</evidence>